<protein>
    <recommendedName>
        <fullName evidence="4">Transmembrane protein</fullName>
    </recommendedName>
</protein>
<keyword evidence="1" id="KW-0812">Transmembrane</keyword>
<evidence type="ECO:0000313" key="3">
    <source>
        <dbReference type="Proteomes" id="UP000091857"/>
    </source>
</evidence>
<evidence type="ECO:0000256" key="1">
    <source>
        <dbReference type="SAM" id="Phobius"/>
    </source>
</evidence>
<dbReference type="PANTHER" id="PTHR34189:SF4">
    <property type="entry name" value="TRANSMEMBRANE PROTEIN"/>
    <property type="match status" value="1"/>
</dbReference>
<dbReference type="STRING" id="3983.A0A2C9UIL2"/>
<proteinExistence type="predicted"/>
<dbReference type="OMA" id="TYDPIVE"/>
<keyword evidence="1" id="KW-0472">Membrane</keyword>
<keyword evidence="3" id="KW-1185">Reference proteome</keyword>
<feature type="transmembrane region" description="Helical" evidence="1">
    <location>
        <begin position="59"/>
        <end position="77"/>
    </location>
</feature>
<name>A0A2C9UIL2_MANES</name>
<comment type="caution">
    <text evidence="2">The sequence shown here is derived from an EMBL/GenBank/DDBJ whole genome shotgun (WGS) entry which is preliminary data.</text>
</comment>
<dbReference type="EMBL" id="CM004400">
    <property type="protein sequence ID" value="OAY30548.1"/>
    <property type="molecule type" value="Genomic_DNA"/>
</dbReference>
<evidence type="ECO:0000313" key="2">
    <source>
        <dbReference type="EMBL" id="OAY30548.1"/>
    </source>
</evidence>
<dbReference type="Gramene" id="Manes.14G039600.1.v8.1">
    <property type="protein sequence ID" value="Manes.14G039600.1.v8.1.CDS"/>
    <property type="gene ID" value="Manes.14G039600.v8.1"/>
</dbReference>
<organism evidence="2 3">
    <name type="scientific">Manihot esculenta</name>
    <name type="common">Cassava</name>
    <name type="synonym">Jatropha manihot</name>
    <dbReference type="NCBI Taxonomy" id="3983"/>
    <lineage>
        <taxon>Eukaryota</taxon>
        <taxon>Viridiplantae</taxon>
        <taxon>Streptophyta</taxon>
        <taxon>Embryophyta</taxon>
        <taxon>Tracheophyta</taxon>
        <taxon>Spermatophyta</taxon>
        <taxon>Magnoliopsida</taxon>
        <taxon>eudicotyledons</taxon>
        <taxon>Gunneridae</taxon>
        <taxon>Pentapetalae</taxon>
        <taxon>rosids</taxon>
        <taxon>fabids</taxon>
        <taxon>Malpighiales</taxon>
        <taxon>Euphorbiaceae</taxon>
        <taxon>Crotonoideae</taxon>
        <taxon>Manihoteae</taxon>
        <taxon>Manihot</taxon>
    </lineage>
</organism>
<dbReference type="Proteomes" id="UP000091857">
    <property type="component" value="Chromosome 14"/>
</dbReference>
<sequence>MHRSASWNKVAVDYFLHPSQNAAAGMRISPLPEEKELPTYDPIVEMANKEKRIKFAENAVHVIPFLLMLCAFTLWFFSNPDVGVGVKTDSIAARIEGHIKTNSHATQTRSLPIDLDAPRRTTDHKIGRRLTDISR</sequence>
<gene>
    <name evidence="2" type="ORF">MANES_14G039600v8</name>
</gene>
<reference evidence="3" key="1">
    <citation type="journal article" date="2016" name="Nat. Biotechnol.">
        <title>Sequencing wild and cultivated cassava and related species reveals extensive interspecific hybridization and genetic diversity.</title>
        <authorList>
            <person name="Bredeson J.V."/>
            <person name="Lyons J.B."/>
            <person name="Prochnik S.E."/>
            <person name="Wu G.A."/>
            <person name="Ha C.M."/>
            <person name="Edsinger-Gonzales E."/>
            <person name="Grimwood J."/>
            <person name="Schmutz J."/>
            <person name="Rabbi I.Y."/>
            <person name="Egesi C."/>
            <person name="Nauluvula P."/>
            <person name="Lebot V."/>
            <person name="Ndunguru J."/>
            <person name="Mkamilo G."/>
            <person name="Bart R.S."/>
            <person name="Setter T.L."/>
            <person name="Gleadow R.M."/>
            <person name="Kulakow P."/>
            <person name="Ferguson M.E."/>
            <person name="Rounsley S."/>
            <person name="Rokhsar D.S."/>
        </authorList>
    </citation>
    <scope>NUCLEOTIDE SEQUENCE [LARGE SCALE GENOMIC DNA]</scope>
    <source>
        <strain evidence="3">cv. AM560-2</strain>
    </source>
</reference>
<evidence type="ECO:0008006" key="4">
    <source>
        <dbReference type="Google" id="ProtNLM"/>
    </source>
</evidence>
<keyword evidence="1" id="KW-1133">Transmembrane helix</keyword>
<dbReference type="OrthoDB" id="1028093at2759"/>
<accession>A0A2C9UIL2</accession>
<dbReference type="PANTHER" id="PTHR34189">
    <property type="entry name" value="TRANSMEMBRANE PROTEIN"/>
    <property type="match status" value="1"/>
</dbReference>
<dbReference type="AlphaFoldDB" id="A0A2C9UIL2"/>